<dbReference type="Proteomes" id="UP000215914">
    <property type="component" value="Unassembled WGS sequence"/>
</dbReference>
<evidence type="ECO:0000256" key="1">
    <source>
        <dbReference type="ARBA" id="ARBA00005437"/>
    </source>
</evidence>
<reference evidence="2" key="2">
    <citation type="submission" date="2020-06" db="EMBL/GenBank/DDBJ databases">
        <title>Helianthus annuus Genome sequencing and assembly Release 2.</title>
        <authorList>
            <person name="Gouzy J."/>
            <person name="Langlade N."/>
            <person name="Munos S."/>
        </authorList>
    </citation>
    <scope>NUCLEOTIDE SEQUENCE</scope>
    <source>
        <tissue evidence="2">Leaves</tissue>
    </source>
</reference>
<dbReference type="AlphaFoldDB" id="A0A9K3GXJ4"/>
<proteinExistence type="inferred from homology"/>
<evidence type="ECO:0000313" key="3">
    <source>
        <dbReference type="Proteomes" id="UP000215914"/>
    </source>
</evidence>
<organism evidence="2 3">
    <name type="scientific">Helianthus annuus</name>
    <name type="common">Common sunflower</name>
    <dbReference type="NCBI Taxonomy" id="4232"/>
    <lineage>
        <taxon>Eukaryota</taxon>
        <taxon>Viridiplantae</taxon>
        <taxon>Streptophyta</taxon>
        <taxon>Embryophyta</taxon>
        <taxon>Tracheophyta</taxon>
        <taxon>Spermatophyta</taxon>
        <taxon>Magnoliopsida</taxon>
        <taxon>eudicotyledons</taxon>
        <taxon>Gunneridae</taxon>
        <taxon>Pentapetalae</taxon>
        <taxon>asterids</taxon>
        <taxon>campanulids</taxon>
        <taxon>Asterales</taxon>
        <taxon>Asteraceae</taxon>
        <taxon>Asteroideae</taxon>
        <taxon>Heliantheae alliance</taxon>
        <taxon>Heliantheae</taxon>
        <taxon>Helianthus</taxon>
    </lineage>
</organism>
<gene>
    <name evidence="2" type="ORF">HanXRQr2_Chr16g0744491</name>
</gene>
<sequence length="153" mass="17734">MMKVRLYIQIFSFQSQWNGCAYREDHKGSSNKDRTIFLMRRPSSTFFGRTRNQESQCEAEVFFSHHTEPEYRIEGSFWNRNSRIRSIARGEVVAKIIRKRASGGSSSRTMVLSEEVFSLVVSPGFDPQLIMAFVVILDRICYKPSLFTPLMCS</sequence>
<dbReference type="PANTHER" id="PTHR31087">
    <property type="match status" value="1"/>
</dbReference>
<reference evidence="2" key="1">
    <citation type="journal article" date="2017" name="Nature">
        <title>The sunflower genome provides insights into oil metabolism, flowering and Asterid evolution.</title>
        <authorList>
            <person name="Badouin H."/>
            <person name="Gouzy J."/>
            <person name="Grassa C.J."/>
            <person name="Murat F."/>
            <person name="Staton S.E."/>
            <person name="Cottret L."/>
            <person name="Lelandais-Briere C."/>
            <person name="Owens G.L."/>
            <person name="Carrere S."/>
            <person name="Mayjonade B."/>
            <person name="Legrand L."/>
            <person name="Gill N."/>
            <person name="Kane N.C."/>
            <person name="Bowers J.E."/>
            <person name="Hubner S."/>
            <person name="Bellec A."/>
            <person name="Berard A."/>
            <person name="Berges H."/>
            <person name="Blanchet N."/>
            <person name="Boniface M.C."/>
            <person name="Brunel D."/>
            <person name="Catrice O."/>
            <person name="Chaidir N."/>
            <person name="Claudel C."/>
            <person name="Donnadieu C."/>
            <person name="Faraut T."/>
            <person name="Fievet G."/>
            <person name="Helmstetter N."/>
            <person name="King M."/>
            <person name="Knapp S.J."/>
            <person name="Lai Z."/>
            <person name="Le Paslier M.C."/>
            <person name="Lippi Y."/>
            <person name="Lorenzon L."/>
            <person name="Mandel J.R."/>
            <person name="Marage G."/>
            <person name="Marchand G."/>
            <person name="Marquand E."/>
            <person name="Bret-Mestries E."/>
            <person name="Morien E."/>
            <person name="Nambeesan S."/>
            <person name="Nguyen T."/>
            <person name="Pegot-Espagnet P."/>
            <person name="Pouilly N."/>
            <person name="Raftis F."/>
            <person name="Sallet E."/>
            <person name="Schiex T."/>
            <person name="Thomas J."/>
            <person name="Vandecasteele C."/>
            <person name="Vares D."/>
            <person name="Vear F."/>
            <person name="Vautrin S."/>
            <person name="Crespi M."/>
            <person name="Mangin B."/>
            <person name="Burke J.M."/>
            <person name="Salse J."/>
            <person name="Munos S."/>
            <person name="Vincourt P."/>
            <person name="Rieseberg L.H."/>
            <person name="Langlade N.B."/>
        </authorList>
    </citation>
    <scope>NUCLEOTIDE SEQUENCE</scope>
    <source>
        <tissue evidence="2">Leaves</tissue>
    </source>
</reference>
<dbReference type="Gene3D" id="2.40.160.200">
    <property type="entry name" value="LURP1-related"/>
    <property type="match status" value="1"/>
</dbReference>
<name>A0A9K3GXJ4_HELAN</name>
<dbReference type="InterPro" id="IPR007612">
    <property type="entry name" value="LOR"/>
</dbReference>
<dbReference type="EMBL" id="MNCJ02000331">
    <property type="protein sequence ID" value="KAF5759702.1"/>
    <property type="molecule type" value="Genomic_DNA"/>
</dbReference>
<dbReference type="InterPro" id="IPR038595">
    <property type="entry name" value="LOR_sf"/>
</dbReference>
<keyword evidence="3" id="KW-1185">Reference proteome</keyword>
<dbReference type="SUPFAM" id="SSF54518">
    <property type="entry name" value="Tubby C-terminal domain-like"/>
    <property type="match status" value="1"/>
</dbReference>
<dbReference type="Pfam" id="PF04525">
    <property type="entry name" value="LOR"/>
    <property type="match status" value="1"/>
</dbReference>
<dbReference type="Gramene" id="mRNA:HanXRQr2_Chr16g0744491">
    <property type="protein sequence ID" value="CDS:HanXRQr2_Chr16g0744491.1"/>
    <property type="gene ID" value="HanXRQr2_Chr16g0744491"/>
</dbReference>
<dbReference type="InterPro" id="IPR025659">
    <property type="entry name" value="Tubby-like_C"/>
</dbReference>
<accession>A0A9K3GXJ4</accession>
<protein>
    <submittedName>
        <fullName evidence="2">Tubby-like protein</fullName>
    </submittedName>
</protein>
<dbReference type="PANTHER" id="PTHR31087:SF95">
    <property type="entry name" value="EXPRESSED PROTEIN"/>
    <property type="match status" value="1"/>
</dbReference>
<comment type="caution">
    <text evidence="2">The sequence shown here is derived from an EMBL/GenBank/DDBJ whole genome shotgun (WGS) entry which is preliminary data.</text>
</comment>
<evidence type="ECO:0000313" key="2">
    <source>
        <dbReference type="EMBL" id="KAF5759702.1"/>
    </source>
</evidence>
<comment type="similarity">
    <text evidence="1">Belongs to the LOR family.</text>
</comment>